<evidence type="ECO:0000256" key="3">
    <source>
        <dbReference type="ARBA" id="ARBA00023163"/>
    </source>
</evidence>
<dbReference type="Gene3D" id="2.60.120.280">
    <property type="entry name" value="Regulatory protein AraC"/>
    <property type="match status" value="1"/>
</dbReference>
<dbReference type="PRINTS" id="PR00032">
    <property type="entry name" value="HTHARAC"/>
</dbReference>
<protein>
    <submittedName>
        <fullName evidence="5">AraC family transcriptional regulator</fullName>
    </submittedName>
</protein>
<dbReference type="InterPro" id="IPR037923">
    <property type="entry name" value="HTH-like"/>
</dbReference>
<accession>A0A9D2PNP6</accession>
<dbReference type="Proteomes" id="UP000823886">
    <property type="component" value="Unassembled WGS sequence"/>
</dbReference>
<feature type="domain" description="HTH araC/xylS-type" evidence="4">
    <location>
        <begin position="176"/>
        <end position="274"/>
    </location>
</feature>
<dbReference type="InterPro" id="IPR003313">
    <property type="entry name" value="AraC-bd"/>
</dbReference>
<keyword evidence="1" id="KW-0805">Transcription regulation</keyword>
<dbReference type="InterPro" id="IPR018060">
    <property type="entry name" value="HTH_AraC"/>
</dbReference>
<reference evidence="5" key="2">
    <citation type="submission" date="2021-04" db="EMBL/GenBank/DDBJ databases">
        <authorList>
            <person name="Gilroy R."/>
        </authorList>
    </citation>
    <scope>NUCLEOTIDE SEQUENCE</scope>
    <source>
        <strain evidence="5">ChiBcec2-3848</strain>
    </source>
</reference>
<dbReference type="CDD" id="cd06986">
    <property type="entry name" value="cupin_MmsR-like_N"/>
    <property type="match status" value="1"/>
</dbReference>
<keyword evidence="3" id="KW-0804">Transcription</keyword>
<dbReference type="Gene3D" id="1.10.10.60">
    <property type="entry name" value="Homeodomain-like"/>
    <property type="match status" value="1"/>
</dbReference>
<evidence type="ECO:0000313" key="5">
    <source>
        <dbReference type="EMBL" id="HJC63574.1"/>
    </source>
</evidence>
<reference evidence="5" key="1">
    <citation type="journal article" date="2021" name="PeerJ">
        <title>Extensive microbial diversity within the chicken gut microbiome revealed by metagenomics and culture.</title>
        <authorList>
            <person name="Gilroy R."/>
            <person name="Ravi A."/>
            <person name="Getino M."/>
            <person name="Pursley I."/>
            <person name="Horton D.L."/>
            <person name="Alikhan N.F."/>
            <person name="Baker D."/>
            <person name="Gharbi K."/>
            <person name="Hall N."/>
            <person name="Watson M."/>
            <person name="Adriaenssens E.M."/>
            <person name="Foster-Nyarko E."/>
            <person name="Jarju S."/>
            <person name="Secka A."/>
            <person name="Antonio M."/>
            <person name="Oren A."/>
            <person name="Chaudhuri R.R."/>
            <person name="La Ragione R."/>
            <person name="Hildebrand F."/>
            <person name="Pallen M.J."/>
        </authorList>
    </citation>
    <scope>NUCLEOTIDE SEQUENCE</scope>
    <source>
        <strain evidence="5">ChiBcec2-3848</strain>
    </source>
</reference>
<dbReference type="EMBL" id="DWVZ01000107">
    <property type="protein sequence ID" value="HJC63574.1"/>
    <property type="molecule type" value="Genomic_DNA"/>
</dbReference>
<evidence type="ECO:0000259" key="4">
    <source>
        <dbReference type="PROSITE" id="PS01124"/>
    </source>
</evidence>
<dbReference type="InterPro" id="IPR018062">
    <property type="entry name" value="HTH_AraC-typ_CS"/>
</dbReference>
<dbReference type="SUPFAM" id="SSF51215">
    <property type="entry name" value="Regulatory protein AraC"/>
    <property type="match status" value="1"/>
</dbReference>
<dbReference type="Pfam" id="PF02311">
    <property type="entry name" value="AraC_binding"/>
    <property type="match status" value="1"/>
</dbReference>
<dbReference type="PANTHER" id="PTHR43280">
    <property type="entry name" value="ARAC-FAMILY TRANSCRIPTIONAL REGULATOR"/>
    <property type="match status" value="1"/>
</dbReference>
<dbReference type="GO" id="GO:0043565">
    <property type="term" value="F:sequence-specific DNA binding"/>
    <property type="evidence" value="ECO:0007669"/>
    <property type="project" value="InterPro"/>
</dbReference>
<keyword evidence="2" id="KW-0238">DNA-binding</keyword>
<evidence type="ECO:0000256" key="1">
    <source>
        <dbReference type="ARBA" id="ARBA00023015"/>
    </source>
</evidence>
<name>A0A9D2PNP6_9FIRM</name>
<dbReference type="GO" id="GO:0003700">
    <property type="term" value="F:DNA-binding transcription factor activity"/>
    <property type="evidence" value="ECO:0007669"/>
    <property type="project" value="InterPro"/>
</dbReference>
<dbReference type="PROSITE" id="PS01124">
    <property type="entry name" value="HTH_ARAC_FAMILY_2"/>
    <property type="match status" value="1"/>
</dbReference>
<dbReference type="SUPFAM" id="SSF46689">
    <property type="entry name" value="Homeodomain-like"/>
    <property type="match status" value="2"/>
</dbReference>
<evidence type="ECO:0000256" key="2">
    <source>
        <dbReference type="ARBA" id="ARBA00023125"/>
    </source>
</evidence>
<organism evidence="5 6">
    <name type="scientific">Candidatus Blautia merdavium</name>
    <dbReference type="NCBI Taxonomy" id="2838494"/>
    <lineage>
        <taxon>Bacteria</taxon>
        <taxon>Bacillati</taxon>
        <taxon>Bacillota</taxon>
        <taxon>Clostridia</taxon>
        <taxon>Lachnospirales</taxon>
        <taxon>Lachnospiraceae</taxon>
        <taxon>Blautia</taxon>
    </lineage>
</organism>
<evidence type="ECO:0000313" key="6">
    <source>
        <dbReference type="Proteomes" id="UP000823886"/>
    </source>
</evidence>
<dbReference type="InterPro" id="IPR009057">
    <property type="entry name" value="Homeodomain-like_sf"/>
</dbReference>
<dbReference type="SMART" id="SM00342">
    <property type="entry name" value="HTH_ARAC"/>
    <property type="match status" value="1"/>
</dbReference>
<gene>
    <name evidence="5" type="ORF">H9753_08155</name>
</gene>
<proteinExistence type="predicted"/>
<dbReference type="Pfam" id="PF12833">
    <property type="entry name" value="HTH_18"/>
    <property type="match status" value="1"/>
</dbReference>
<dbReference type="InterPro" id="IPR020449">
    <property type="entry name" value="Tscrpt_reg_AraC-type_HTH"/>
</dbReference>
<sequence length="292" mass="34524">MLVYDQYIYPEKPDCDDDILVFHSGFSSTLPNYSYGKDTRDYYLIHYITKGKGIYQTERCRYELKEGDGFLILPGSTIVHTADKFDPWDVCWVAFFGKKAETLLAQAGLDEDHLIFHYDNDDFLENCIKNIYNESRTNKNLFYINAHFYLFLGKLAEQYHRIENRTAEIVQFNHFDDAMIYIRRNIRHQISVNHLANYMRLDPSQVYRIFKKNTGKSPQQVICDMRMEKACEFLSKTDLPIKEISEWMGYEYQSHFTKQFKAHTNLSPSQYRELYYESPSEKPPDDAAADSL</sequence>
<dbReference type="PANTHER" id="PTHR43280:SF2">
    <property type="entry name" value="HTH-TYPE TRANSCRIPTIONAL REGULATOR EXSA"/>
    <property type="match status" value="1"/>
</dbReference>
<dbReference type="AlphaFoldDB" id="A0A9D2PNP6"/>
<comment type="caution">
    <text evidence="5">The sequence shown here is derived from an EMBL/GenBank/DDBJ whole genome shotgun (WGS) entry which is preliminary data.</text>
</comment>
<dbReference type="PROSITE" id="PS00041">
    <property type="entry name" value="HTH_ARAC_FAMILY_1"/>
    <property type="match status" value="1"/>
</dbReference>